<dbReference type="AlphaFoldDB" id="A0AAP0B5H1"/>
<protein>
    <submittedName>
        <fullName evidence="1">Uncharacterized protein</fullName>
    </submittedName>
</protein>
<gene>
    <name evidence="1" type="ORF">KSP39_PZI017528</name>
</gene>
<dbReference type="Proteomes" id="UP001418222">
    <property type="component" value="Unassembled WGS sequence"/>
</dbReference>
<organism evidence="1 2">
    <name type="scientific">Platanthera zijinensis</name>
    <dbReference type="NCBI Taxonomy" id="2320716"/>
    <lineage>
        <taxon>Eukaryota</taxon>
        <taxon>Viridiplantae</taxon>
        <taxon>Streptophyta</taxon>
        <taxon>Embryophyta</taxon>
        <taxon>Tracheophyta</taxon>
        <taxon>Spermatophyta</taxon>
        <taxon>Magnoliopsida</taxon>
        <taxon>Liliopsida</taxon>
        <taxon>Asparagales</taxon>
        <taxon>Orchidaceae</taxon>
        <taxon>Orchidoideae</taxon>
        <taxon>Orchideae</taxon>
        <taxon>Orchidinae</taxon>
        <taxon>Platanthera</taxon>
    </lineage>
</organism>
<evidence type="ECO:0000313" key="2">
    <source>
        <dbReference type="Proteomes" id="UP001418222"/>
    </source>
</evidence>
<proteinExistence type="predicted"/>
<dbReference type="EMBL" id="JBBWWQ010000015">
    <property type="protein sequence ID" value="KAK8928455.1"/>
    <property type="molecule type" value="Genomic_DNA"/>
</dbReference>
<reference evidence="1 2" key="1">
    <citation type="journal article" date="2022" name="Nat. Plants">
        <title>Genomes of leafy and leafless Platanthera orchids illuminate the evolution of mycoheterotrophy.</title>
        <authorList>
            <person name="Li M.H."/>
            <person name="Liu K.W."/>
            <person name="Li Z."/>
            <person name="Lu H.C."/>
            <person name="Ye Q.L."/>
            <person name="Zhang D."/>
            <person name="Wang J.Y."/>
            <person name="Li Y.F."/>
            <person name="Zhong Z.M."/>
            <person name="Liu X."/>
            <person name="Yu X."/>
            <person name="Liu D.K."/>
            <person name="Tu X.D."/>
            <person name="Liu B."/>
            <person name="Hao Y."/>
            <person name="Liao X.Y."/>
            <person name="Jiang Y.T."/>
            <person name="Sun W.H."/>
            <person name="Chen J."/>
            <person name="Chen Y.Q."/>
            <person name="Ai Y."/>
            <person name="Zhai J.W."/>
            <person name="Wu S.S."/>
            <person name="Zhou Z."/>
            <person name="Hsiao Y.Y."/>
            <person name="Wu W.L."/>
            <person name="Chen Y.Y."/>
            <person name="Lin Y.F."/>
            <person name="Hsu J.L."/>
            <person name="Li C.Y."/>
            <person name="Wang Z.W."/>
            <person name="Zhao X."/>
            <person name="Zhong W.Y."/>
            <person name="Ma X.K."/>
            <person name="Ma L."/>
            <person name="Huang J."/>
            <person name="Chen G.Z."/>
            <person name="Huang M.Z."/>
            <person name="Huang L."/>
            <person name="Peng D.H."/>
            <person name="Luo Y.B."/>
            <person name="Zou S.Q."/>
            <person name="Chen S.P."/>
            <person name="Lan S."/>
            <person name="Tsai W.C."/>
            <person name="Van de Peer Y."/>
            <person name="Liu Z.J."/>
        </authorList>
    </citation>
    <scope>NUCLEOTIDE SEQUENCE [LARGE SCALE GENOMIC DNA]</scope>
    <source>
        <strain evidence="1">Lor287</strain>
    </source>
</reference>
<name>A0AAP0B5H1_9ASPA</name>
<accession>A0AAP0B5H1</accession>
<sequence>MTELWGEFFDLPGAAKEAYANSRRCSRDMEAGSGCRRMLFLIGETTSSSNSSLTVLAAMTSGLKSHPI</sequence>
<evidence type="ECO:0000313" key="1">
    <source>
        <dbReference type="EMBL" id="KAK8928455.1"/>
    </source>
</evidence>
<comment type="caution">
    <text evidence="1">The sequence shown here is derived from an EMBL/GenBank/DDBJ whole genome shotgun (WGS) entry which is preliminary data.</text>
</comment>
<keyword evidence="2" id="KW-1185">Reference proteome</keyword>